<dbReference type="PANTHER" id="PTHR33695">
    <property type="entry name" value="LIPOPROTEIN SIGNAL PEPTIDASE"/>
    <property type="match status" value="1"/>
</dbReference>
<accession>A0A6J6PGH7</accession>
<dbReference type="InterPro" id="IPR001872">
    <property type="entry name" value="Peptidase_A8"/>
</dbReference>
<evidence type="ECO:0000256" key="2">
    <source>
        <dbReference type="ARBA" id="ARBA00022670"/>
    </source>
</evidence>
<evidence type="ECO:0000256" key="7">
    <source>
        <dbReference type="SAM" id="Phobius"/>
    </source>
</evidence>
<evidence type="ECO:0000256" key="3">
    <source>
        <dbReference type="ARBA" id="ARBA00022692"/>
    </source>
</evidence>
<dbReference type="EMBL" id="CAEZXP010000003">
    <property type="protein sequence ID" value="CAB4697736.1"/>
    <property type="molecule type" value="Genomic_DNA"/>
</dbReference>
<dbReference type="PANTHER" id="PTHR33695:SF1">
    <property type="entry name" value="LIPOPROTEIN SIGNAL PEPTIDASE"/>
    <property type="match status" value="1"/>
</dbReference>
<dbReference type="GO" id="GO:0006508">
    <property type="term" value="P:proteolysis"/>
    <property type="evidence" value="ECO:0007669"/>
    <property type="project" value="UniProtKB-KW"/>
</dbReference>
<gene>
    <name evidence="8" type="ORF">UFOPK2399_01137</name>
</gene>
<evidence type="ECO:0000256" key="6">
    <source>
        <dbReference type="ARBA" id="ARBA00023136"/>
    </source>
</evidence>
<dbReference type="HAMAP" id="MF_00161">
    <property type="entry name" value="LspA"/>
    <property type="match status" value="1"/>
</dbReference>
<feature type="transmembrane region" description="Helical" evidence="7">
    <location>
        <begin position="75"/>
        <end position="103"/>
    </location>
</feature>
<keyword evidence="1" id="KW-1003">Cell membrane</keyword>
<dbReference type="GO" id="GO:0016020">
    <property type="term" value="C:membrane"/>
    <property type="evidence" value="ECO:0007669"/>
    <property type="project" value="InterPro"/>
</dbReference>
<dbReference type="PROSITE" id="PS00855">
    <property type="entry name" value="SPASE_II"/>
    <property type="match status" value="1"/>
</dbReference>
<evidence type="ECO:0000256" key="1">
    <source>
        <dbReference type="ARBA" id="ARBA00022475"/>
    </source>
</evidence>
<keyword evidence="4" id="KW-0378">Hydrolase</keyword>
<keyword evidence="3 7" id="KW-0812">Transmembrane</keyword>
<keyword evidence="6 7" id="KW-0472">Membrane</keyword>
<keyword evidence="2" id="KW-0645">Protease</keyword>
<protein>
    <submittedName>
        <fullName evidence="8">Unannotated protein</fullName>
    </submittedName>
</protein>
<keyword evidence="5 7" id="KW-1133">Transmembrane helix</keyword>
<dbReference type="NCBIfam" id="TIGR00077">
    <property type="entry name" value="lspA"/>
    <property type="match status" value="1"/>
</dbReference>
<reference evidence="8" key="1">
    <citation type="submission" date="2020-05" db="EMBL/GenBank/DDBJ databases">
        <authorList>
            <person name="Chiriac C."/>
            <person name="Salcher M."/>
            <person name="Ghai R."/>
            <person name="Kavagutti S V."/>
        </authorList>
    </citation>
    <scope>NUCLEOTIDE SEQUENCE</scope>
</reference>
<evidence type="ECO:0000256" key="4">
    <source>
        <dbReference type="ARBA" id="ARBA00022801"/>
    </source>
</evidence>
<dbReference type="Pfam" id="PF01252">
    <property type="entry name" value="Peptidase_A8"/>
    <property type="match status" value="1"/>
</dbReference>
<evidence type="ECO:0000256" key="5">
    <source>
        <dbReference type="ARBA" id="ARBA00022989"/>
    </source>
</evidence>
<dbReference type="PRINTS" id="PR00781">
    <property type="entry name" value="LIPOSIGPTASE"/>
</dbReference>
<evidence type="ECO:0000313" key="8">
    <source>
        <dbReference type="EMBL" id="CAB4697736.1"/>
    </source>
</evidence>
<dbReference type="GO" id="GO:0004190">
    <property type="term" value="F:aspartic-type endopeptidase activity"/>
    <property type="evidence" value="ECO:0007669"/>
    <property type="project" value="InterPro"/>
</dbReference>
<name>A0A6J6PGH7_9ZZZZ</name>
<feature type="transmembrane region" description="Helical" evidence="7">
    <location>
        <begin position="148"/>
        <end position="169"/>
    </location>
</feature>
<feature type="transmembrane region" description="Helical" evidence="7">
    <location>
        <begin position="110"/>
        <end position="128"/>
    </location>
</feature>
<dbReference type="AlphaFoldDB" id="A0A6J6PGH7"/>
<proteinExistence type="inferred from homology"/>
<organism evidence="8">
    <name type="scientific">freshwater metagenome</name>
    <dbReference type="NCBI Taxonomy" id="449393"/>
    <lineage>
        <taxon>unclassified sequences</taxon>
        <taxon>metagenomes</taxon>
        <taxon>ecological metagenomes</taxon>
    </lineage>
</organism>
<sequence>MTTTERDRTPPLIVSAAGRSLAAGARQWGGLAAIVIAAVAGDQVTKYLVTSNLALYDSARVIGPVRITHLQNSGIAFGFFPTATAGVTALTAIALVWMLWFFARAGGRHPVLPTAFGLLIGGSISNLFDRVWLGHVTDFLDLGWWPAFNLADSFIVLGVSVLVMTLALPHRPQAPDGIRVDVRAR</sequence>